<gene>
    <name evidence="2" type="ORF">EI97DRAFT_57117</name>
</gene>
<dbReference type="RefSeq" id="XP_033653371.1">
    <property type="nucleotide sequence ID" value="XM_033802927.1"/>
</dbReference>
<evidence type="ECO:0000256" key="1">
    <source>
        <dbReference type="SAM" id="MobiDB-lite"/>
    </source>
</evidence>
<dbReference type="EMBL" id="ML986495">
    <property type="protein sequence ID" value="KAF2275832.1"/>
    <property type="molecule type" value="Genomic_DNA"/>
</dbReference>
<organism evidence="2 3">
    <name type="scientific">Westerdykella ornata</name>
    <dbReference type="NCBI Taxonomy" id="318751"/>
    <lineage>
        <taxon>Eukaryota</taxon>
        <taxon>Fungi</taxon>
        <taxon>Dikarya</taxon>
        <taxon>Ascomycota</taxon>
        <taxon>Pezizomycotina</taxon>
        <taxon>Dothideomycetes</taxon>
        <taxon>Pleosporomycetidae</taxon>
        <taxon>Pleosporales</taxon>
        <taxon>Sporormiaceae</taxon>
        <taxon>Westerdykella</taxon>
    </lineage>
</organism>
<accession>A0A6A6JHF1</accession>
<dbReference type="GeneID" id="54556102"/>
<keyword evidence="3" id="KW-1185">Reference proteome</keyword>
<name>A0A6A6JHF1_WESOR</name>
<dbReference type="AlphaFoldDB" id="A0A6A6JHF1"/>
<protein>
    <submittedName>
        <fullName evidence="2">Uncharacterized protein</fullName>
    </submittedName>
</protein>
<feature type="region of interest" description="Disordered" evidence="1">
    <location>
        <begin position="101"/>
        <end position="143"/>
    </location>
</feature>
<sequence>MDFSKQRFPSFEMMNRPVGATVKEASDITVQLIATASTCILGPPTGSAWRSFWSCSEDSGSPLWTEICDGKANDEHRLDNTRGTGGLLHWTLMKTMFRVRQSPVPQSQNHSSRLSPSDFRQSRRDHHRHQVGAQPHGMAKNRSGSRLLRQRGLHLEAFQAEEGELSR</sequence>
<feature type="compositionally biased region" description="Polar residues" evidence="1">
    <location>
        <begin position="103"/>
        <end position="119"/>
    </location>
</feature>
<proteinExistence type="predicted"/>
<reference evidence="2" key="1">
    <citation type="journal article" date="2020" name="Stud. Mycol.">
        <title>101 Dothideomycetes genomes: a test case for predicting lifestyles and emergence of pathogens.</title>
        <authorList>
            <person name="Haridas S."/>
            <person name="Albert R."/>
            <person name="Binder M."/>
            <person name="Bloem J."/>
            <person name="Labutti K."/>
            <person name="Salamov A."/>
            <person name="Andreopoulos B."/>
            <person name="Baker S."/>
            <person name="Barry K."/>
            <person name="Bills G."/>
            <person name="Bluhm B."/>
            <person name="Cannon C."/>
            <person name="Castanera R."/>
            <person name="Culley D."/>
            <person name="Daum C."/>
            <person name="Ezra D."/>
            <person name="Gonzalez J."/>
            <person name="Henrissat B."/>
            <person name="Kuo A."/>
            <person name="Liang C."/>
            <person name="Lipzen A."/>
            <person name="Lutzoni F."/>
            <person name="Magnuson J."/>
            <person name="Mondo S."/>
            <person name="Nolan M."/>
            <person name="Ohm R."/>
            <person name="Pangilinan J."/>
            <person name="Park H.-J."/>
            <person name="Ramirez L."/>
            <person name="Alfaro M."/>
            <person name="Sun H."/>
            <person name="Tritt A."/>
            <person name="Yoshinaga Y."/>
            <person name="Zwiers L.-H."/>
            <person name="Turgeon B."/>
            <person name="Goodwin S."/>
            <person name="Spatafora J."/>
            <person name="Crous P."/>
            <person name="Grigoriev I."/>
        </authorList>
    </citation>
    <scope>NUCLEOTIDE SEQUENCE</scope>
    <source>
        <strain evidence="2">CBS 379.55</strain>
    </source>
</reference>
<dbReference type="Proteomes" id="UP000800097">
    <property type="component" value="Unassembled WGS sequence"/>
</dbReference>
<evidence type="ECO:0000313" key="2">
    <source>
        <dbReference type="EMBL" id="KAF2275832.1"/>
    </source>
</evidence>
<evidence type="ECO:0000313" key="3">
    <source>
        <dbReference type="Proteomes" id="UP000800097"/>
    </source>
</evidence>